<proteinExistence type="predicted"/>
<evidence type="ECO:0000313" key="2">
    <source>
        <dbReference type="Proteomes" id="UP001186974"/>
    </source>
</evidence>
<gene>
    <name evidence="1" type="ORF">LTS18_002720</name>
</gene>
<keyword evidence="2" id="KW-1185">Reference proteome</keyword>
<dbReference type="Proteomes" id="UP001186974">
    <property type="component" value="Unassembled WGS sequence"/>
</dbReference>
<feature type="non-terminal residue" evidence="1">
    <location>
        <position position="1"/>
    </location>
</feature>
<protein>
    <submittedName>
        <fullName evidence="1">Uncharacterized protein</fullName>
    </submittedName>
</protein>
<dbReference type="EMBL" id="JAWDJW010006986">
    <property type="protein sequence ID" value="KAK3063115.1"/>
    <property type="molecule type" value="Genomic_DNA"/>
</dbReference>
<organism evidence="1 2">
    <name type="scientific">Coniosporium uncinatum</name>
    <dbReference type="NCBI Taxonomy" id="93489"/>
    <lineage>
        <taxon>Eukaryota</taxon>
        <taxon>Fungi</taxon>
        <taxon>Dikarya</taxon>
        <taxon>Ascomycota</taxon>
        <taxon>Pezizomycotina</taxon>
        <taxon>Dothideomycetes</taxon>
        <taxon>Dothideomycetes incertae sedis</taxon>
        <taxon>Coniosporium</taxon>
    </lineage>
</organism>
<comment type="caution">
    <text evidence="1">The sequence shown here is derived from an EMBL/GenBank/DDBJ whole genome shotgun (WGS) entry which is preliminary data.</text>
</comment>
<name>A0ACC3D7X6_9PEZI</name>
<evidence type="ECO:0000313" key="1">
    <source>
        <dbReference type="EMBL" id="KAK3063115.1"/>
    </source>
</evidence>
<sequence>ICASAPALRPLILRLFPRSAGLSHDTDASQPPTDETSQPSSKSRSLSHVPILRTLPFGQPAKDRRHSNLPPQTSSVDSGNETFHHRTVDLDDLETGTLGRRVWIISDSQTQRRKRRRPSRSKGPELEKTTADKSMHIVTTRTFSMVEGLTTDTARTLFAPPQRLSTFLKTSSLDNSPRLPTAEEEDEGREPAISEERPLHLQEASIKKQKRFSKLISRETVGFGTATTISAANTKTNTTATHTHKMPSTAPTPPPLPSSPSPARVRLRPASPSSPPQIADDVLVMASDGALRGVHRFLSTEAPSSEHLLWSHALATLFPARSVKSRGSSSEITRRSSVSGSQV</sequence>
<reference evidence="1" key="1">
    <citation type="submission" date="2024-09" db="EMBL/GenBank/DDBJ databases">
        <title>Black Yeasts Isolated from many extreme environments.</title>
        <authorList>
            <person name="Coleine C."/>
            <person name="Stajich J.E."/>
            <person name="Selbmann L."/>
        </authorList>
    </citation>
    <scope>NUCLEOTIDE SEQUENCE</scope>
    <source>
        <strain evidence="1">CCFEE 5737</strain>
    </source>
</reference>
<accession>A0ACC3D7X6</accession>